<keyword evidence="4 6" id="KW-0472">Membrane</keyword>
<comment type="subcellular location">
    <subcellularLocation>
        <location evidence="1">Endomembrane system</location>
        <topology evidence="1">Multi-pass membrane protein</topology>
    </subcellularLocation>
</comment>
<evidence type="ECO:0000256" key="2">
    <source>
        <dbReference type="ARBA" id="ARBA00022692"/>
    </source>
</evidence>
<feature type="domain" description="DUF202" evidence="7">
    <location>
        <begin position="177"/>
        <end position="258"/>
    </location>
</feature>
<protein>
    <recommendedName>
        <fullName evidence="7">DUF202 domain-containing protein</fullName>
    </recommendedName>
</protein>
<keyword evidence="3 6" id="KW-1133">Transmembrane helix</keyword>
<feature type="compositionally biased region" description="Low complexity" evidence="5">
    <location>
        <begin position="50"/>
        <end position="65"/>
    </location>
</feature>
<keyword evidence="2 6" id="KW-0812">Transmembrane</keyword>
<feature type="compositionally biased region" description="Low complexity" evidence="5">
    <location>
        <begin position="1"/>
        <end position="15"/>
    </location>
</feature>
<dbReference type="OrthoDB" id="199599at2759"/>
<evidence type="ECO:0000313" key="9">
    <source>
        <dbReference type="Proteomes" id="UP000070501"/>
    </source>
</evidence>
<sequence length="295" mass="31377">MAASAPSTSTAVAATAPPPAATQPGGHGLTRSRSASTVSQTLMVQRQAGRRASTVGASSSRSSSDSSRRHGHCRLTTSVKTKDEHGDSEGIELQSLPSTPISTPSSREGHADEGDPNNGRAEEQQAAQSFASRRSSAHTPSDEARPRNGAGGRGIRNRVQRFWREHVSMSVEHSTCRDHLALERTYLGYFRTSTLTATIGVLVAQLYLLDESSAASSAEDGKTRAAGVHVGRPLATACFAMALWIIIWGTCRYLRFQQALVRGRALSGGFEVTFVLGIGFVLLVGLFVISIVSEI</sequence>
<evidence type="ECO:0000256" key="6">
    <source>
        <dbReference type="SAM" id="Phobius"/>
    </source>
</evidence>
<dbReference type="InParanoid" id="A0A136J2I3"/>
<accession>A0A136J2I3</accession>
<evidence type="ECO:0000256" key="1">
    <source>
        <dbReference type="ARBA" id="ARBA00004127"/>
    </source>
</evidence>
<gene>
    <name evidence="8" type="ORF">Micbo1qcDRAFT_225301</name>
</gene>
<feature type="compositionally biased region" description="Low complexity" evidence="5">
    <location>
        <begin position="124"/>
        <end position="134"/>
    </location>
</feature>
<evidence type="ECO:0000256" key="5">
    <source>
        <dbReference type="SAM" id="MobiDB-lite"/>
    </source>
</evidence>
<dbReference type="Pfam" id="PF02656">
    <property type="entry name" value="DUF202"/>
    <property type="match status" value="1"/>
</dbReference>
<dbReference type="PANTHER" id="PTHR34187:SF1">
    <property type="entry name" value="DUF202 DOMAIN-CONTAINING PROTEIN"/>
    <property type="match status" value="1"/>
</dbReference>
<evidence type="ECO:0000256" key="3">
    <source>
        <dbReference type="ARBA" id="ARBA00022989"/>
    </source>
</evidence>
<dbReference type="Proteomes" id="UP000070501">
    <property type="component" value="Unassembled WGS sequence"/>
</dbReference>
<organism evidence="8 9">
    <name type="scientific">Microdochium bolleyi</name>
    <dbReference type="NCBI Taxonomy" id="196109"/>
    <lineage>
        <taxon>Eukaryota</taxon>
        <taxon>Fungi</taxon>
        <taxon>Dikarya</taxon>
        <taxon>Ascomycota</taxon>
        <taxon>Pezizomycotina</taxon>
        <taxon>Sordariomycetes</taxon>
        <taxon>Xylariomycetidae</taxon>
        <taxon>Xylariales</taxon>
        <taxon>Microdochiaceae</taxon>
        <taxon>Microdochium</taxon>
    </lineage>
</organism>
<feature type="compositionally biased region" description="Polar residues" evidence="5">
    <location>
        <begin position="31"/>
        <end position="44"/>
    </location>
</feature>
<feature type="region of interest" description="Disordered" evidence="5">
    <location>
        <begin position="1"/>
        <end position="156"/>
    </location>
</feature>
<dbReference type="InterPro" id="IPR052053">
    <property type="entry name" value="IM_YidH-like"/>
</dbReference>
<dbReference type="EMBL" id="KQ964250">
    <property type="protein sequence ID" value="KXJ91451.1"/>
    <property type="molecule type" value="Genomic_DNA"/>
</dbReference>
<feature type="compositionally biased region" description="Low complexity" evidence="5">
    <location>
        <begin position="95"/>
        <end position="106"/>
    </location>
</feature>
<dbReference type="GO" id="GO:0012505">
    <property type="term" value="C:endomembrane system"/>
    <property type="evidence" value="ECO:0007669"/>
    <property type="project" value="UniProtKB-SubCell"/>
</dbReference>
<dbReference type="AlphaFoldDB" id="A0A136J2I3"/>
<proteinExistence type="predicted"/>
<feature type="transmembrane region" description="Helical" evidence="6">
    <location>
        <begin position="229"/>
        <end position="251"/>
    </location>
</feature>
<dbReference type="STRING" id="196109.A0A136J2I3"/>
<evidence type="ECO:0000256" key="4">
    <source>
        <dbReference type="ARBA" id="ARBA00023136"/>
    </source>
</evidence>
<dbReference type="InterPro" id="IPR003807">
    <property type="entry name" value="DUF202"/>
</dbReference>
<feature type="transmembrane region" description="Helical" evidence="6">
    <location>
        <begin position="189"/>
        <end position="209"/>
    </location>
</feature>
<dbReference type="PANTHER" id="PTHR34187">
    <property type="entry name" value="FGR18P"/>
    <property type="match status" value="1"/>
</dbReference>
<reference evidence="9" key="1">
    <citation type="submission" date="2016-02" db="EMBL/GenBank/DDBJ databases">
        <title>Draft genome sequence of Microdochium bolleyi, a fungal endophyte of beachgrass.</title>
        <authorList>
            <consortium name="DOE Joint Genome Institute"/>
            <person name="David A.S."/>
            <person name="May G."/>
            <person name="Haridas S."/>
            <person name="Lim J."/>
            <person name="Wang M."/>
            <person name="Labutti K."/>
            <person name="Lipzen A."/>
            <person name="Barry K."/>
            <person name="Grigoriev I.V."/>
        </authorList>
    </citation>
    <scope>NUCLEOTIDE SEQUENCE [LARGE SCALE GENOMIC DNA]</scope>
    <source>
        <strain evidence="9">J235TASD1</strain>
    </source>
</reference>
<name>A0A136J2I3_9PEZI</name>
<feature type="transmembrane region" description="Helical" evidence="6">
    <location>
        <begin position="272"/>
        <end position="292"/>
    </location>
</feature>
<keyword evidence="9" id="KW-1185">Reference proteome</keyword>
<evidence type="ECO:0000259" key="7">
    <source>
        <dbReference type="Pfam" id="PF02656"/>
    </source>
</evidence>
<evidence type="ECO:0000313" key="8">
    <source>
        <dbReference type="EMBL" id="KXJ91451.1"/>
    </source>
</evidence>